<dbReference type="SUPFAM" id="SSF53756">
    <property type="entry name" value="UDP-Glycosyltransferase/glycogen phosphorylase"/>
    <property type="match status" value="1"/>
</dbReference>
<dbReference type="AlphaFoldDB" id="A0A6D2JZS4"/>
<reference evidence="3" key="1">
    <citation type="submission" date="2020-01" db="EMBL/GenBank/DDBJ databases">
        <authorList>
            <person name="Mishra B."/>
        </authorList>
    </citation>
    <scope>NUCLEOTIDE SEQUENCE [LARGE SCALE GENOMIC DNA]</scope>
</reference>
<evidence type="ECO:0000256" key="1">
    <source>
        <dbReference type="ARBA" id="ARBA00009995"/>
    </source>
</evidence>
<dbReference type="PANTHER" id="PTHR48047:SF153">
    <property type="entry name" value="UDP-GLYCOSYLTRANSFERASE 73C5-RELATED"/>
    <property type="match status" value="1"/>
</dbReference>
<protein>
    <submittedName>
        <fullName evidence="3">Uncharacterized protein</fullName>
    </submittedName>
</protein>
<keyword evidence="4" id="KW-1185">Reference proteome</keyword>
<evidence type="ECO:0000313" key="4">
    <source>
        <dbReference type="Proteomes" id="UP000467841"/>
    </source>
</evidence>
<accession>A0A6D2JZS4</accession>
<comment type="similarity">
    <text evidence="1">Belongs to the UDP-glycosyltransferase family.</text>
</comment>
<sequence length="165" mass="18512">MGSMAAFLKAVNKLEEPVQKLMEEMTPRPSCLISDMSFSYTTKIARVQHTEDPFPWHVLLLSSVYACSTQEPGRQHILRCDYQHISGARTAYVKDFKEARAGKVWSIGPVSLCNKVGADKAERGNKSDIDQGECLKWLDSKEEVGVICLPWKHLQSSLSQLKELG</sequence>
<keyword evidence="2" id="KW-0808">Transferase</keyword>
<proteinExistence type="inferred from homology"/>
<dbReference type="Gene3D" id="3.40.50.2000">
    <property type="entry name" value="Glycogen Phosphorylase B"/>
    <property type="match status" value="1"/>
</dbReference>
<name>A0A6D2JZS4_9BRAS</name>
<organism evidence="3 4">
    <name type="scientific">Microthlaspi erraticum</name>
    <dbReference type="NCBI Taxonomy" id="1685480"/>
    <lineage>
        <taxon>Eukaryota</taxon>
        <taxon>Viridiplantae</taxon>
        <taxon>Streptophyta</taxon>
        <taxon>Embryophyta</taxon>
        <taxon>Tracheophyta</taxon>
        <taxon>Spermatophyta</taxon>
        <taxon>Magnoliopsida</taxon>
        <taxon>eudicotyledons</taxon>
        <taxon>Gunneridae</taxon>
        <taxon>Pentapetalae</taxon>
        <taxon>rosids</taxon>
        <taxon>malvids</taxon>
        <taxon>Brassicales</taxon>
        <taxon>Brassicaceae</taxon>
        <taxon>Coluteocarpeae</taxon>
        <taxon>Microthlaspi</taxon>
    </lineage>
</organism>
<dbReference type="OrthoDB" id="5835829at2759"/>
<evidence type="ECO:0000256" key="2">
    <source>
        <dbReference type="ARBA" id="ARBA00022676"/>
    </source>
</evidence>
<dbReference type="Proteomes" id="UP000467841">
    <property type="component" value="Unassembled WGS sequence"/>
</dbReference>
<dbReference type="GO" id="GO:0035251">
    <property type="term" value="F:UDP-glucosyltransferase activity"/>
    <property type="evidence" value="ECO:0007669"/>
    <property type="project" value="TreeGrafter"/>
</dbReference>
<comment type="caution">
    <text evidence="3">The sequence shown here is derived from an EMBL/GenBank/DDBJ whole genome shotgun (WGS) entry which is preliminary data.</text>
</comment>
<gene>
    <name evidence="3" type="ORF">MERR_LOCUS29213</name>
</gene>
<dbReference type="PANTHER" id="PTHR48047">
    <property type="entry name" value="GLYCOSYLTRANSFERASE"/>
    <property type="match status" value="1"/>
</dbReference>
<dbReference type="EMBL" id="CACVBM020001259">
    <property type="protein sequence ID" value="CAA7041978.1"/>
    <property type="molecule type" value="Genomic_DNA"/>
</dbReference>
<keyword evidence="2" id="KW-0328">Glycosyltransferase</keyword>
<evidence type="ECO:0000313" key="3">
    <source>
        <dbReference type="EMBL" id="CAA7041978.1"/>
    </source>
</evidence>